<evidence type="ECO:0000313" key="2">
    <source>
        <dbReference type="Proteomes" id="UP000256964"/>
    </source>
</evidence>
<reference evidence="1 2" key="1">
    <citation type="journal article" date="2018" name="Biotechnol. Biofuels">
        <title>Integrative visual omics of the white-rot fungus Polyporus brumalis exposes the biotechnological potential of its oxidative enzymes for delignifying raw plant biomass.</title>
        <authorList>
            <person name="Miyauchi S."/>
            <person name="Rancon A."/>
            <person name="Drula E."/>
            <person name="Hage H."/>
            <person name="Chaduli D."/>
            <person name="Favel A."/>
            <person name="Grisel S."/>
            <person name="Henrissat B."/>
            <person name="Herpoel-Gimbert I."/>
            <person name="Ruiz-Duenas F.J."/>
            <person name="Chevret D."/>
            <person name="Hainaut M."/>
            <person name="Lin J."/>
            <person name="Wang M."/>
            <person name="Pangilinan J."/>
            <person name="Lipzen A."/>
            <person name="Lesage-Meessen L."/>
            <person name="Navarro D."/>
            <person name="Riley R."/>
            <person name="Grigoriev I.V."/>
            <person name="Zhou S."/>
            <person name="Raouche S."/>
            <person name="Rosso M.N."/>
        </authorList>
    </citation>
    <scope>NUCLEOTIDE SEQUENCE [LARGE SCALE GENOMIC DNA]</scope>
    <source>
        <strain evidence="1 2">BRFM 1820</strain>
    </source>
</reference>
<organism evidence="1 2">
    <name type="scientific">Lentinus brumalis</name>
    <dbReference type="NCBI Taxonomy" id="2498619"/>
    <lineage>
        <taxon>Eukaryota</taxon>
        <taxon>Fungi</taxon>
        <taxon>Dikarya</taxon>
        <taxon>Basidiomycota</taxon>
        <taxon>Agaricomycotina</taxon>
        <taxon>Agaricomycetes</taxon>
        <taxon>Polyporales</taxon>
        <taxon>Polyporaceae</taxon>
        <taxon>Lentinus</taxon>
    </lineage>
</organism>
<accession>A0A371DKK4</accession>
<evidence type="ECO:0000313" key="1">
    <source>
        <dbReference type="EMBL" id="RDX53046.1"/>
    </source>
</evidence>
<protein>
    <submittedName>
        <fullName evidence="1">Uncharacterized protein</fullName>
    </submittedName>
</protein>
<proteinExistence type="predicted"/>
<dbReference type="AlphaFoldDB" id="A0A371DKK4"/>
<name>A0A371DKK4_9APHY</name>
<dbReference type="Proteomes" id="UP000256964">
    <property type="component" value="Unassembled WGS sequence"/>
</dbReference>
<keyword evidence="2" id="KW-1185">Reference proteome</keyword>
<dbReference type="OrthoDB" id="2637024at2759"/>
<gene>
    <name evidence="1" type="ORF">OH76DRAFT_1480084</name>
</gene>
<sequence length="101" mass="11235">MSRPRCVNYLMTTVDYRTGPGGLDTIPEEPEAVRLQPVILLEERPDADVSSLELDCPEVDSELVRAAAESTGKLVNLLLALRRKVLALLAVVEYLKRNETK</sequence>
<dbReference type="EMBL" id="KZ857388">
    <property type="protein sequence ID" value="RDX53046.1"/>
    <property type="molecule type" value="Genomic_DNA"/>
</dbReference>